<evidence type="ECO:0000313" key="2">
    <source>
        <dbReference type="EMBL" id="KAJ7328762.1"/>
    </source>
</evidence>
<organism evidence="2 3">
    <name type="scientific">Mycena albidolilacea</name>
    <dbReference type="NCBI Taxonomy" id="1033008"/>
    <lineage>
        <taxon>Eukaryota</taxon>
        <taxon>Fungi</taxon>
        <taxon>Dikarya</taxon>
        <taxon>Basidiomycota</taxon>
        <taxon>Agaricomycotina</taxon>
        <taxon>Agaricomycetes</taxon>
        <taxon>Agaricomycetidae</taxon>
        <taxon>Agaricales</taxon>
        <taxon>Marasmiineae</taxon>
        <taxon>Mycenaceae</taxon>
        <taxon>Mycena</taxon>
    </lineage>
</organism>
<accession>A0AAD6ZLY5</accession>
<name>A0AAD6ZLY5_9AGAR</name>
<sequence>MCFNLSILTLTLSLPSSTIAVLVRGKVDTSAVTVQTVGIAREVDLRLSEVKERSLIGSIVSGIEKLARKAAKSSVKAAPKAGEKSLQRLPRVLKGSDEGL</sequence>
<comment type="caution">
    <text evidence="2">The sequence shown here is derived from an EMBL/GenBank/DDBJ whole genome shotgun (WGS) entry which is preliminary data.</text>
</comment>
<evidence type="ECO:0000313" key="3">
    <source>
        <dbReference type="Proteomes" id="UP001218218"/>
    </source>
</evidence>
<feature type="chain" id="PRO_5042077989" evidence="1">
    <location>
        <begin position="21"/>
        <end position="100"/>
    </location>
</feature>
<dbReference type="EMBL" id="JARIHO010000038">
    <property type="protein sequence ID" value="KAJ7328762.1"/>
    <property type="molecule type" value="Genomic_DNA"/>
</dbReference>
<evidence type="ECO:0000256" key="1">
    <source>
        <dbReference type="SAM" id="SignalP"/>
    </source>
</evidence>
<dbReference type="Proteomes" id="UP001218218">
    <property type="component" value="Unassembled WGS sequence"/>
</dbReference>
<proteinExistence type="predicted"/>
<reference evidence="2" key="1">
    <citation type="submission" date="2023-03" db="EMBL/GenBank/DDBJ databases">
        <title>Massive genome expansion in bonnet fungi (Mycena s.s.) driven by repeated elements and novel gene families across ecological guilds.</title>
        <authorList>
            <consortium name="Lawrence Berkeley National Laboratory"/>
            <person name="Harder C.B."/>
            <person name="Miyauchi S."/>
            <person name="Viragh M."/>
            <person name="Kuo A."/>
            <person name="Thoen E."/>
            <person name="Andreopoulos B."/>
            <person name="Lu D."/>
            <person name="Skrede I."/>
            <person name="Drula E."/>
            <person name="Henrissat B."/>
            <person name="Morin E."/>
            <person name="Kohler A."/>
            <person name="Barry K."/>
            <person name="LaButti K."/>
            <person name="Morin E."/>
            <person name="Salamov A."/>
            <person name="Lipzen A."/>
            <person name="Mereny Z."/>
            <person name="Hegedus B."/>
            <person name="Baldrian P."/>
            <person name="Stursova M."/>
            <person name="Weitz H."/>
            <person name="Taylor A."/>
            <person name="Grigoriev I.V."/>
            <person name="Nagy L.G."/>
            <person name="Martin F."/>
            <person name="Kauserud H."/>
        </authorList>
    </citation>
    <scope>NUCLEOTIDE SEQUENCE</scope>
    <source>
        <strain evidence="2">CBHHK002</strain>
    </source>
</reference>
<protein>
    <submittedName>
        <fullName evidence="2">Uncharacterized protein</fullName>
    </submittedName>
</protein>
<keyword evidence="3" id="KW-1185">Reference proteome</keyword>
<feature type="signal peptide" evidence="1">
    <location>
        <begin position="1"/>
        <end position="20"/>
    </location>
</feature>
<gene>
    <name evidence="2" type="ORF">DFH08DRAFT_1084305</name>
</gene>
<keyword evidence="1" id="KW-0732">Signal</keyword>
<dbReference type="AlphaFoldDB" id="A0AAD6ZLY5"/>